<name>A0A3B5QEU9_XIPMA</name>
<evidence type="ECO:0000313" key="1">
    <source>
        <dbReference type="Ensembl" id="ENSXMAP00000029526.1"/>
    </source>
</evidence>
<dbReference type="Proteomes" id="UP000002852">
    <property type="component" value="Unassembled WGS sequence"/>
</dbReference>
<reference evidence="1" key="3">
    <citation type="submission" date="2025-08" db="UniProtKB">
        <authorList>
            <consortium name="Ensembl"/>
        </authorList>
    </citation>
    <scope>IDENTIFICATION</scope>
    <source>
        <strain evidence="1">JP 163 A</strain>
    </source>
</reference>
<sequence>MYKLHDYNNLLLNISNKSVYFQLTAPRIDAAVMEAHDAVTTVLHCGDDVFSVMFNITFHSQMGFLLNFLLQFCCGAPQMLTSYNCTV</sequence>
<dbReference type="AlphaFoldDB" id="A0A3B5QEU9"/>
<accession>A0A3B5QEU9</accession>
<organism evidence="1 2">
    <name type="scientific">Xiphophorus maculatus</name>
    <name type="common">Southern platyfish</name>
    <name type="synonym">Platypoecilus maculatus</name>
    <dbReference type="NCBI Taxonomy" id="8083"/>
    <lineage>
        <taxon>Eukaryota</taxon>
        <taxon>Metazoa</taxon>
        <taxon>Chordata</taxon>
        <taxon>Craniata</taxon>
        <taxon>Vertebrata</taxon>
        <taxon>Euteleostomi</taxon>
        <taxon>Actinopterygii</taxon>
        <taxon>Neopterygii</taxon>
        <taxon>Teleostei</taxon>
        <taxon>Neoteleostei</taxon>
        <taxon>Acanthomorphata</taxon>
        <taxon>Ovalentaria</taxon>
        <taxon>Atherinomorphae</taxon>
        <taxon>Cyprinodontiformes</taxon>
        <taxon>Poeciliidae</taxon>
        <taxon>Poeciliinae</taxon>
        <taxon>Xiphophorus</taxon>
    </lineage>
</organism>
<protein>
    <submittedName>
        <fullName evidence="1">Uncharacterized protein</fullName>
    </submittedName>
</protein>
<reference evidence="1" key="4">
    <citation type="submission" date="2025-09" db="UniProtKB">
        <authorList>
            <consortium name="Ensembl"/>
        </authorList>
    </citation>
    <scope>IDENTIFICATION</scope>
    <source>
        <strain evidence="1">JP 163 A</strain>
    </source>
</reference>
<proteinExistence type="predicted"/>
<evidence type="ECO:0000313" key="2">
    <source>
        <dbReference type="Proteomes" id="UP000002852"/>
    </source>
</evidence>
<reference evidence="2" key="1">
    <citation type="submission" date="2012-01" db="EMBL/GenBank/DDBJ databases">
        <authorList>
            <person name="Walter R."/>
            <person name="Schartl M."/>
            <person name="Warren W."/>
        </authorList>
    </citation>
    <scope>NUCLEOTIDE SEQUENCE [LARGE SCALE GENOMIC DNA]</scope>
    <source>
        <strain evidence="2">JP 163 A</strain>
    </source>
</reference>
<dbReference type="InParanoid" id="A0A3B5QEU9"/>
<dbReference type="Ensembl" id="ENSXMAT00000041178.1">
    <property type="protein sequence ID" value="ENSXMAP00000029526.1"/>
    <property type="gene ID" value="ENSXMAG00000029368.1"/>
</dbReference>
<reference evidence="2" key="2">
    <citation type="journal article" date="2013" name="Nat. Genet.">
        <title>The genome of the platyfish, Xiphophorus maculatus, provides insights into evolutionary adaptation and several complex traits.</title>
        <authorList>
            <person name="Schartl M."/>
            <person name="Walter R.B."/>
            <person name="Shen Y."/>
            <person name="Garcia T."/>
            <person name="Catchen J."/>
            <person name="Amores A."/>
            <person name="Braasch I."/>
            <person name="Chalopin D."/>
            <person name="Volff J.N."/>
            <person name="Lesch K.P."/>
            <person name="Bisazza A."/>
            <person name="Minx P."/>
            <person name="Hillier L."/>
            <person name="Wilson R.K."/>
            <person name="Fuerstenberg S."/>
            <person name="Boore J."/>
            <person name="Searle S."/>
            <person name="Postlethwait J.H."/>
            <person name="Warren W.C."/>
        </authorList>
    </citation>
    <scope>NUCLEOTIDE SEQUENCE [LARGE SCALE GENOMIC DNA]</scope>
    <source>
        <strain evidence="2">JP 163 A</strain>
    </source>
</reference>
<keyword evidence="2" id="KW-1185">Reference proteome</keyword>